<dbReference type="RefSeq" id="WP_091283571.1">
    <property type="nucleotide sequence ID" value="NZ_FAOZ01000028.1"/>
</dbReference>
<keyword evidence="10 14" id="KW-0573">Peptidoglycan synthesis</keyword>
<dbReference type="InterPro" id="IPR005758">
    <property type="entry name" value="UDP-N-AcMur_Ala_ligase_MurC"/>
</dbReference>
<evidence type="ECO:0000256" key="3">
    <source>
        <dbReference type="ARBA" id="ARBA00012211"/>
    </source>
</evidence>
<keyword evidence="8 14" id="KW-0067">ATP-binding</keyword>
<dbReference type="InterPro" id="IPR036565">
    <property type="entry name" value="Mur-like_cat_sf"/>
</dbReference>
<evidence type="ECO:0000256" key="7">
    <source>
        <dbReference type="ARBA" id="ARBA00022741"/>
    </source>
</evidence>
<dbReference type="GO" id="GO:0008360">
    <property type="term" value="P:regulation of cell shape"/>
    <property type="evidence" value="ECO:0007669"/>
    <property type="project" value="UniProtKB-KW"/>
</dbReference>
<evidence type="ECO:0000256" key="6">
    <source>
        <dbReference type="ARBA" id="ARBA00022618"/>
    </source>
</evidence>
<keyword evidence="7 14" id="KW-0547">Nucleotide-binding</keyword>
<dbReference type="InterPro" id="IPR004101">
    <property type="entry name" value="Mur_ligase_C"/>
</dbReference>
<dbReference type="Gene3D" id="3.40.50.720">
    <property type="entry name" value="NAD(P)-binding Rossmann-like Domain"/>
    <property type="match status" value="1"/>
</dbReference>
<evidence type="ECO:0000256" key="11">
    <source>
        <dbReference type="ARBA" id="ARBA00023306"/>
    </source>
</evidence>
<evidence type="ECO:0000256" key="12">
    <source>
        <dbReference type="ARBA" id="ARBA00023316"/>
    </source>
</evidence>
<comment type="catalytic activity">
    <reaction evidence="13 14">
        <text>UDP-N-acetyl-alpha-D-muramate + L-alanine + ATP = UDP-N-acetyl-alpha-D-muramoyl-L-alanine + ADP + phosphate + H(+)</text>
        <dbReference type="Rhea" id="RHEA:23372"/>
        <dbReference type="ChEBI" id="CHEBI:15378"/>
        <dbReference type="ChEBI" id="CHEBI:30616"/>
        <dbReference type="ChEBI" id="CHEBI:43474"/>
        <dbReference type="ChEBI" id="CHEBI:57972"/>
        <dbReference type="ChEBI" id="CHEBI:70757"/>
        <dbReference type="ChEBI" id="CHEBI:83898"/>
        <dbReference type="ChEBI" id="CHEBI:456216"/>
        <dbReference type="EC" id="6.3.2.8"/>
    </reaction>
</comment>
<dbReference type="GO" id="GO:0009252">
    <property type="term" value="P:peptidoglycan biosynthetic process"/>
    <property type="evidence" value="ECO:0007669"/>
    <property type="project" value="UniProtKB-UniRule"/>
</dbReference>
<evidence type="ECO:0000256" key="15">
    <source>
        <dbReference type="SAM" id="MobiDB-lite"/>
    </source>
</evidence>
<dbReference type="Gene3D" id="3.40.1190.10">
    <property type="entry name" value="Mur-like, catalytic domain"/>
    <property type="match status" value="1"/>
</dbReference>
<name>A0A0S4QV14_9ACTN</name>
<dbReference type="GO" id="GO:0005524">
    <property type="term" value="F:ATP binding"/>
    <property type="evidence" value="ECO:0007669"/>
    <property type="project" value="UniProtKB-UniRule"/>
</dbReference>
<feature type="region of interest" description="Disordered" evidence="15">
    <location>
        <begin position="263"/>
        <end position="299"/>
    </location>
</feature>
<organism evidence="19 20">
    <name type="scientific">Parafrankia irregularis</name>
    <dbReference type="NCBI Taxonomy" id="795642"/>
    <lineage>
        <taxon>Bacteria</taxon>
        <taxon>Bacillati</taxon>
        <taxon>Actinomycetota</taxon>
        <taxon>Actinomycetes</taxon>
        <taxon>Frankiales</taxon>
        <taxon>Frankiaceae</taxon>
        <taxon>Parafrankia</taxon>
    </lineage>
</organism>
<dbReference type="InterPro" id="IPR036615">
    <property type="entry name" value="Mur_ligase_C_dom_sf"/>
</dbReference>
<keyword evidence="9 14" id="KW-0133">Cell shape</keyword>
<keyword evidence="12 14" id="KW-0961">Cell wall biogenesis/degradation</keyword>
<comment type="pathway">
    <text evidence="2 14">Cell wall biogenesis; peptidoglycan biosynthesis.</text>
</comment>
<dbReference type="SUPFAM" id="SSF51984">
    <property type="entry name" value="MurCD N-terminal domain"/>
    <property type="match status" value="1"/>
</dbReference>
<feature type="region of interest" description="Disordered" evidence="15">
    <location>
        <begin position="539"/>
        <end position="563"/>
    </location>
</feature>
<evidence type="ECO:0000256" key="14">
    <source>
        <dbReference type="HAMAP-Rule" id="MF_00046"/>
    </source>
</evidence>
<protein>
    <recommendedName>
        <fullName evidence="3 14">UDP-N-acetylmuramate--L-alanine ligase</fullName>
        <ecNumber evidence="3 14">6.3.2.8</ecNumber>
    </recommendedName>
    <alternativeName>
        <fullName evidence="14">UDP-N-acetylmuramoyl-L-alanine synthetase</fullName>
    </alternativeName>
</protein>
<keyword evidence="20" id="KW-1185">Reference proteome</keyword>
<dbReference type="GO" id="GO:0005737">
    <property type="term" value="C:cytoplasm"/>
    <property type="evidence" value="ECO:0007669"/>
    <property type="project" value="UniProtKB-SubCell"/>
</dbReference>
<dbReference type="Pfam" id="PF01225">
    <property type="entry name" value="Mur_ligase"/>
    <property type="match status" value="1"/>
</dbReference>
<dbReference type="InterPro" id="IPR050061">
    <property type="entry name" value="MurCDEF_pg_biosynth"/>
</dbReference>
<dbReference type="SUPFAM" id="SSF53244">
    <property type="entry name" value="MurD-like peptide ligases, peptide-binding domain"/>
    <property type="match status" value="1"/>
</dbReference>
<dbReference type="Pfam" id="PF02875">
    <property type="entry name" value="Mur_ligase_C"/>
    <property type="match status" value="1"/>
</dbReference>
<dbReference type="UniPathway" id="UPA00219"/>
<feature type="region of interest" description="Disordered" evidence="15">
    <location>
        <begin position="1"/>
        <end position="28"/>
    </location>
</feature>
<dbReference type="PANTHER" id="PTHR43445">
    <property type="entry name" value="UDP-N-ACETYLMURAMATE--L-ALANINE LIGASE-RELATED"/>
    <property type="match status" value="1"/>
</dbReference>
<evidence type="ECO:0000259" key="17">
    <source>
        <dbReference type="Pfam" id="PF02875"/>
    </source>
</evidence>
<evidence type="ECO:0000259" key="16">
    <source>
        <dbReference type="Pfam" id="PF01225"/>
    </source>
</evidence>
<evidence type="ECO:0000256" key="1">
    <source>
        <dbReference type="ARBA" id="ARBA00004496"/>
    </source>
</evidence>
<dbReference type="EMBL" id="FAOZ01000028">
    <property type="protein sequence ID" value="CUU59456.1"/>
    <property type="molecule type" value="Genomic_DNA"/>
</dbReference>
<dbReference type="Gene3D" id="3.90.190.20">
    <property type="entry name" value="Mur ligase, C-terminal domain"/>
    <property type="match status" value="1"/>
</dbReference>
<feature type="compositionally biased region" description="Polar residues" evidence="15">
    <location>
        <begin position="286"/>
        <end position="295"/>
    </location>
</feature>
<reference evidence="20" key="1">
    <citation type="submission" date="2015-11" db="EMBL/GenBank/DDBJ databases">
        <authorList>
            <person name="Varghese N."/>
        </authorList>
    </citation>
    <scope>NUCLEOTIDE SEQUENCE [LARGE SCALE GENOMIC DNA]</scope>
    <source>
        <strain evidence="20">DSM 45899</strain>
    </source>
</reference>
<dbReference type="AlphaFoldDB" id="A0A0S4QV14"/>
<dbReference type="InterPro" id="IPR000713">
    <property type="entry name" value="Mur_ligase_N"/>
</dbReference>
<evidence type="ECO:0000256" key="5">
    <source>
        <dbReference type="ARBA" id="ARBA00022598"/>
    </source>
</evidence>
<comment type="similarity">
    <text evidence="14">Belongs to the MurCDEF family.</text>
</comment>
<evidence type="ECO:0000256" key="10">
    <source>
        <dbReference type="ARBA" id="ARBA00022984"/>
    </source>
</evidence>
<evidence type="ECO:0000259" key="18">
    <source>
        <dbReference type="Pfam" id="PF08245"/>
    </source>
</evidence>
<keyword evidence="6 14" id="KW-0132">Cell division</keyword>
<dbReference type="InterPro" id="IPR013221">
    <property type="entry name" value="Mur_ligase_cen"/>
</dbReference>
<evidence type="ECO:0000313" key="19">
    <source>
        <dbReference type="EMBL" id="CUU59456.1"/>
    </source>
</evidence>
<keyword evidence="4 14" id="KW-0963">Cytoplasm</keyword>
<evidence type="ECO:0000256" key="9">
    <source>
        <dbReference type="ARBA" id="ARBA00022960"/>
    </source>
</evidence>
<dbReference type="GO" id="GO:0071555">
    <property type="term" value="P:cell wall organization"/>
    <property type="evidence" value="ECO:0007669"/>
    <property type="project" value="UniProtKB-KW"/>
</dbReference>
<comment type="function">
    <text evidence="14">Cell wall formation.</text>
</comment>
<dbReference type="PANTHER" id="PTHR43445:SF3">
    <property type="entry name" value="UDP-N-ACETYLMURAMATE--L-ALANINE LIGASE"/>
    <property type="match status" value="1"/>
</dbReference>
<keyword evidence="5 14" id="KW-0436">Ligase</keyword>
<evidence type="ECO:0000256" key="2">
    <source>
        <dbReference type="ARBA" id="ARBA00004752"/>
    </source>
</evidence>
<dbReference type="SUPFAM" id="SSF53623">
    <property type="entry name" value="MurD-like peptide ligases, catalytic domain"/>
    <property type="match status" value="1"/>
</dbReference>
<accession>A0A0S4QV14</accession>
<dbReference type="Pfam" id="PF08245">
    <property type="entry name" value="Mur_ligase_M"/>
    <property type="match status" value="1"/>
</dbReference>
<proteinExistence type="inferred from homology"/>
<feature type="compositionally biased region" description="Low complexity" evidence="15">
    <location>
        <begin position="7"/>
        <end position="18"/>
    </location>
</feature>
<feature type="domain" description="Mur ligase N-terminal catalytic" evidence="16">
    <location>
        <begin position="34"/>
        <end position="138"/>
    </location>
</feature>
<gene>
    <name evidence="14" type="primary">murC</name>
    <name evidence="19" type="ORF">Ga0074812_12826</name>
</gene>
<sequence>MTGQNSAGPAAAQTAGPASIVTPSQPQPDRAKRVHFLGIGGSGLSPLAQIHLAGGGEVSGSDQEDSARVAMLRALGIAVRVGPPADPAALATELRGADVIVASSALRDDHPEIVAARALGIPVMRRSDWLPELTAAYRLVAVAGSHGKTTTAAMLTLVLRAAGVDPTAVIGAEVAQLGGSAVAGTSDVFVLEADEYGGAFAGLDPELAVITNVEWEHPDLFPDEASVHAVFTDFAARVRPGGRLVVCGDHPGVAAVLARLEQRAAAPDQPHATPEQPGPDQPHATPDQTGPTLDQTGPAGRARVVDYGFAAGRTWQAVGYTPRPGGGSVSTVWHDGVEVGELALALPGPHVALNALAALATSAELGVAPETALRALGTFSGAARRFDTVGQASAAGGTAVEIVDDYAHHPTEIRATLRAARDRAAGRQVWAVTQPHTFSRLAALLDDFATAFEDADRVYVTDIYAARETDDLGLHATDLAKRISGPRRSDYVSWPELLDRLLTDLDAAADNVQGDQGVLLLTLGAGTITTVGPLLLDRLRRPGDHDQTPVPDTMGQIPRTRPA</sequence>
<evidence type="ECO:0000256" key="4">
    <source>
        <dbReference type="ARBA" id="ARBA00022490"/>
    </source>
</evidence>
<dbReference type="GO" id="GO:0008763">
    <property type="term" value="F:UDP-N-acetylmuramate-L-alanine ligase activity"/>
    <property type="evidence" value="ECO:0007669"/>
    <property type="project" value="UniProtKB-UniRule"/>
</dbReference>
<keyword evidence="11 14" id="KW-0131">Cell cycle</keyword>
<evidence type="ECO:0000256" key="8">
    <source>
        <dbReference type="ARBA" id="ARBA00022840"/>
    </source>
</evidence>
<comment type="subcellular location">
    <subcellularLocation>
        <location evidence="1 14">Cytoplasm</location>
    </subcellularLocation>
</comment>
<dbReference type="GO" id="GO:0051301">
    <property type="term" value="P:cell division"/>
    <property type="evidence" value="ECO:0007669"/>
    <property type="project" value="UniProtKB-KW"/>
</dbReference>
<evidence type="ECO:0000256" key="13">
    <source>
        <dbReference type="ARBA" id="ARBA00047833"/>
    </source>
</evidence>
<feature type="domain" description="Mur ligase C-terminal" evidence="17">
    <location>
        <begin position="384"/>
        <end position="503"/>
    </location>
</feature>
<dbReference type="Proteomes" id="UP000198802">
    <property type="component" value="Unassembled WGS sequence"/>
</dbReference>
<evidence type="ECO:0000313" key="20">
    <source>
        <dbReference type="Proteomes" id="UP000198802"/>
    </source>
</evidence>
<dbReference type="HAMAP" id="MF_00046">
    <property type="entry name" value="MurC"/>
    <property type="match status" value="1"/>
</dbReference>
<dbReference type="EC" id="6.3.2.8" evidence="3 14"/>
<feature type="domain" description="Mur ligase central" evidence="18">
    <location>
        <begin position="142"/>
        <end position="262"/>
    </location>
</feature>
<feature type="binding site" evidence="14">
    <location>
        <begin position="144"/>
        <end position="150"/>
    </location>
    <ligand>
        <name>ATP</name>
        <dbReference type="ChEBI" id="CHEBI:30616"/>
    </ligand>
</feature>